<evidence type="ECO:0000256" key="3">
    <source>
        <dbReference type="ARBA" id="ARBA00023284"/>
    </source>
</evidence>
<dbReference type="GO" id="GO:0005737">
    <property type="term" value="C:cytoplasm"/>
    <property type="evidence" value="ECO:0007669"/>
    <property type="project" value="UniProtKB-SubCell"/>
</dbReference>
<dbReference type="Proteomes" id="UP000708148">
    <property type="component" value="Unassembled WGS sequence"/>
</dbReference>
<evidence type="ECO:0000256" key="6">
    <source>
        <dbReference type="ARBA" id="ARBA00032058"/>
    </source>
</evidence>
<evidence type="ECO:0000313" key="8">
    <source>
        <dbReference type="EMBL" id="CAD7697044.1"/>
    </source>
</evidence>
<evidence type="ECO:0000256" key="7">
    <source>
        <dbReference type="ARBA" id="ARBA00032129"/>
    </source>
</evidence>
<dbReference type="PANTHER" id="PTHR28630">
    <property type="match status" value="1"/>
</dbReference>
<organism evidence="8 9">
    <name type="scientific">Ostreobium quekettii</name>
    <dbReference type="NCBI Taxonomy" id="121088"/>
    <lineage>
        <taxon>Eukaryota</taxon>
        <taxon>Viridiplantae</taxon>
        <taxon>Chlorophyta</taxon>
        <taxon>core chlorophytes</taxon>
        <taxon>Ulvophyceae</taxon>
        <taxon>TCBD clade</taxon>
        <taxon>Bryopsidales</taxon>
        <taxon>Ostreobineae</taxon>
        <taxon>Ostreobiaceae</taxon>
        <taxon>Ostreobium</taxon>
    </lineage>
</organism>
<keyword evidence="3" id="KW-0676">Redox-active center</keyword>
<evidence type="ECO:0000256" key="1">
    <source>
        <dbReference type="ARBA" id="ARBA00004496"/>
    </source>
</evidence>
<comment type="similarity">
    <text evidence="4">Belongs to the peroxiredoxin-like PRXL2 family. PRXL2A subfamily.</text>
</comment>
<keyword evidence="2" id="KW-0963">Cytoplasm</keyword>
<dbReference type="InterPro" id="IPR032801">
    <property type="entry name" value="PXL2A/B/C"/>
</dbReference>
<sequence length="192" mass="20882">MAPLPSIETLSAVKLKTGDSDKGSFPAGKLWEEGPALVVVLRRPGCVACRGQALEIMDLKARLDELGVKAVVLVHEWIQREVDGFKPKFWPGELYFDHQKGFYKALGGGTVRRKTILDLLNPFSRAWKNVRKAQARVGSDHNLNGDGCTMGGLFVVAKGKAGVQYMFVEETFGDHAPADAILKAAEEAASKS</sequence>
<evidence type="ECO:0000256" key="2">
    <source>
        <dbReference type="ARBA" id="ARBA00022490"/>
    </source>
</evidence>
<dbReference type="Pfam" id="PF13911">
    <property type="entry name" value="AhpC-TSA_2"/>
    <property type="match status" value="1"/>
</dbReference>
<keyword evidence="9" id="KW-1185">Reference proteome</keyword>
<gene>
    <name evidence="8" type="ORF">OSTQU699_LOCUS2405</name>
</gene>
<dbReference type="OrthoDB" id="40334at2759"/>
<dbReference type="PANTHER" id="PTHR28630:SF31">
    <property type="entry name" value="PEROXIREDOXIN-LIKE 2A"/>
    <property type="match status" value="1"/>
</dbReference>
<accession>A0A8S1ISW8</accession>
<dbReference type="EMBL" id="CAJHUC010000596">
    <property type="protein sequence ID" value="CAD7697044.1"/>
    <property type="molecule type" value="Genomic_DNA"/>
</dbReference>
<comment type="caution">
    <text evidence="8">The sequence shown here is derived from an EMBL/GenBank/DDBJ whole genome shotgun (WGS) entry which is preliminary data.</text>
</comment>
<dbReference type="InterPro" id="IPR036249">
    <property type="entry name" value="Thioredoxin-like_sf"/>
</dbReference>
<protein>
    <recommendedName>
        <fullName evidence="5">Peroxiredoxin-like 2A</fullName>
    </recommendedName>
    <alternativeName>
        <fullName evidence="7">Peroxiredoxin-like 2 activated in M-CSF stimulated monocytes</fullName>
    </alternativeName>
    <alternativeName>
        <fullName evidence="6">Redox-regulatory protein FAM213A</fullName>
    </alternativeName>
</protein>
<evidence type="ECO:0000256" key="5">
    <source>
        <dbReference type="ARBA" id="ARBA00023849"/>
    </source>
</evidence>
<reference evidence="8" key="1">
    <citation type="submission" date="2020-12" db="EMBL/GenBank/DDBJ databases">
        <authorList>
            <person name="Iha C."/>
        </authorList>
    </citation>
    <scope>NUCLEOTIDE SEQUENCE</scope>
</reference>
<dbReference type="SUPFAM" id="SSF52833">
    <property type="entry name" value="Thioredoxin-like"/>
    <property type="match status" value="1"/>
</dbReference>
<evidence type="ECO:0000313" key="9">
    <source>
        <dbReference type="Proteomes" id="UP000708148"/>
    </source>
</evidence>
<name>A0A8S1ISW8_9CHLO</name>
<comment type="subcellular location">
    <subcellularLocation>
        <location evidence="1">Cytoplasm</location>
    </subcellularLocation>
</comment>
<proteinExistence type="inferred from homology"/>
<evidence type="ECO:0000256" key="4">
    <source>
        <dbReference type="ARBA" id="ARBA00023787"/>
    </source>
</evidence>
<dbReference type="AlphaFoldDB" id="A0A8S1ISW8"/>